<gene>
    <name evidence="1" type="ORF">BJ508DRAFT_325784</name>
</gene>
<sequence length="165" mass="18498">MQPCNLQGVIRGMGPEAWAFNLLEMKPVDLLFSGHTLPGFGENDMDQTPIQVLVKRLDMPPINEMVDKAMECFDALKEFGATIDMEKVEADCMAAYQHVLGVYGEDVWSDDIGGNSAYIAKYFVGMGKRLKLCSFRKIHSPRSAFSRRLPVQEQRAEDDAKCSVM</sequence>
<protein>
    <submittedName>
        <fullName evidence="1">Uncharacterized protein</fullName>
    </submittedName>
</protein>
<evidence type="ECO:0000313" key="2">
    <source>
        <dbReference type="Proteomes" id="UP000275078"/>
    </source>
</evidence>
<reference evidence="1 2" key="1">
    <citation type="journal article" date="2018" name="Nat. Ecol. Evol.">
        <title>Pezizomycetes genomes reveal the molecular basis of ectomycorrhizal truffle lifestyle.</title>
        <authorList>
            <person name="Murat C."/>
            <person name="Payen T."/>
            <person name="Noel B."/>
            <person name="Kuo A."/>
            <person name="Morin E."/>
            <person name="Chen J."/>
            <person name="Kohler A."/>
            <person name="Krizsan K."/>
            <person name="Balestrini R."/>
            <person name="Da Silva C."/>
            <person name="Montanini B."/>
            <person name="Hainaut M."/>
            <person name="Levati E."/>
            <person name="Barry K.W."/>
            <person name="Belfiori B."/>
            <person name="Cichocki N."/>
            <person name="Clum A."/>
            <person name="Dockter R.B."/>
            <person name="Fauchery L."/>
            <person name="Guy J."/>
            <person name="Iotti M."/>
            <person name="Le Tacon F."/>
            <person name="Lindquist E.A."/>
            <person name="Lipzen A."/>
            <person name="Malagnac F."/>
            <person name="Mello A."/>
            <person name="Molinier V."/>
            <person name="Miyauchi S."/>
            <person name="Poulain J."/>
            <person name="Riccioni C."/>
            <person name="Rubini A."/>
            <person name="Sitrit Y."/>
            <person name="Splivallo R."/>
            <person name="Traeger S."/>
            <person name="Wang M."/>
            <person name="Zifcakova L."/>
            <person name="Wipf D."/>
            <person name="Zambonelli A."/>
            <person name="Paolocci F."/>
            <person name="Nowrousian M."/>
            <person name="Ottonello S."/>
            <person name="Baldrian P."/>
            <person name="Spatafora J.W."/>
            <person name="Henrissat B."/>
            <person name="Nagy L.G."/>
            <person name="Aury J.M."/>
            <person name="Wincker P."/>
            <person name="Grigoriev I.V."/>
            <person name="Bonfante P."/>
            <person name="Martin F.M."/>
        </authorList>
    </citation>
    <scope>NUCLEOTIDE SEQUENCE [LARGE SCALE GENOMIC DNA]</scope>
    <source>
        <strain evidence="1 2">RN42</strain>
    </source>
</reference>
<proteinExistence type="predicted"/>
<dbReference type="EMBL" id="ML119673">
    <property type="protein sequence ID" value="RPA82253.1"/>
    <property type="molecule type" value="Genomic_DNA"/>
</dbReference>
<dbReference type="Proteomes" id="UP000275078">
    <property type="component" value="Unassembled WGS sequence"/>
</dbReference>
<accession>A0A3N4I841</accession>
<organism evidence="1 2">
    <name type="scientific">Ascobolus immersus RN42</name>
    <dbReference type="NCBI Taxonomy" id="1160509"/>
    <lineage>
        <taxon>Eukaryota</taxon>
        <taxon>Fungi</taxon>
        <taxon>Dikarya</taxon>
        <taxon>Ascomycota</taxon>
        <taxon>Pezizomycotina</taxon>
        <taxon>Pezizomycetes</taxon>
        <taxon>Pezizales</taxon>
        <taxon>Ascobolaceae</taxon>
        <taxon>Ascobolus</taxon>
    </lineage>
</organism>
<keyword evidence="2" id="KW-1185">Reference proteome</keyword>
<name>A0A3N4I841_ASCIM</name>
<evidence type="ECO:0000313" key="1">
    <source>
        <dbReference type="EMBL" id="RPA82253.1"/>
    </source>
</evidence>
<dbReference type="AlphaFoldDB" id="A0A3N4I841"/>